<comment type="caution">
    <text evidence="1">The sequence shown here is derived from an EMBL/GenBank/DDBJ whole genome shotgun (WGS) entry which is preliminary data.</text>
</comment>
<organism evidence="1">
    <name type="scientific">Salmonella enterica</name>
    <name type="common">Salmonella choleraesuis</name>
    <dbReference type="NCBI Taxonomy" id="28901"/>
    <lineage>
        <taxon>Bacteria</taxon>
        <taxon>Pseudomonadati</taxon>
        <taxon>Pseudomonadota</taxon>
        <taxon>Gammaproteobacteria</taxon>
        <taxon>Enterobacterales</taxon>
        <taxon>Enterobacteriaceae</taxon>
        <taxon>Salmonella</taxon>
    </lineage>
</organism>
<evidence type="ECO:0000313" key="1">
    <source>
        <dbReference type="EMBL" id="EBP4585722.1"/>
    </source>
</evidence>
<sequence>MTFDKLRSYLDNSLPYPRNIILSKMVEVLIRIPQEELLYPLERTIKESAPGATYADIIYFVNNKLPPHLRAKFYEIMTFFAKDEYCLDEPEEDMILFSQEMYRAFKIKV</sequence>
<protein>
    <submittedName>
        <fullName evidence="1">Uncharacterized protein</fullName>
    </submittedName>
</protein>
<reference evidence="1" key="1">
    <citation type="submission" date="2018-07" db="EMBL/GenBank/DDBJ databases">
        <authorList>
            <consortium name="GenomeTrakr network: Whole genome sequencing for foodborne pathogen traceback"/>
        </authorList>
    </citation>
    <scope>NUCLEOTIDE SEQUENCE [LARGE SCALE GENOMIC DNA]</scope>
    <source>
        <strain evidence="1">FDA00008842</strain>
    </source>
</reference>
<dbReference type="EMBL" id="AAGLUV010000017">
    <property type="protein sequence ID" value="EBP4585722.1"/>
    <property type="molecule type" value="Genomic_DNA"/>
</dbReference>
<dbReference type="AlphaFoldDB" id="A0A5U3IUU7"/>
<accession>A0A5U3IUU7</accession>
<gene>
    <name evidence="1" type="ORF">VH79_21415</name>
</gene>
<dbReference type="Proteomes" id="UP000839610">
    <property type="component" value="Unassembled WGS sequence"/>
</dbReference>
<proteinExistence type="predicted"/>
<name>A0A5U3IUU7_SALER</name>